<organism evidence="1 2">
    <name type="scientific">Amycolatopsis coloradensis</name>
    <dbReference type="NCBI Taxonomy" id="76021"/>
    <lineage>
        <taxon>Bacteria</taxon>
        <taxon>Bacillati</taxon>
        <taxon>Actinomycetota</taxon>
        <taxon>Actinomycetes</taxon>
        <taxon>Pseudonocardiales</taxon>
        <taxon>Pseudonocardiaceae</taxon>
        <taxon>Amycolatopsis</taxon>
    </lineage>
</organism>
<evidence type="ECO:0000313" key="2">
    <source>
        <dbReference type="Proteomes" id="UP001456344"/>
    </source>
</evidence>
<evidence type="ECO:0000313" key="1">
    <source>
        <dbReference type="EMBL" id="WYW19596.1"/>
    </source>
</evidence>
<protein>
    <submittedName>
        <fullName evidence="1">Acyl carrier protein</fullName>
    </submittedName>
</protein>
<reference evidence="1" key="1">
    <citation type="submission" date="2023-10" db="EMBL/GenBank/DDBJ databases">
        <title>Whole genome sequencing of actinobacterial strain Amycolatopsis sp. (BCA-696) identifies the underlying plant growth-promoting genes.</title>
        <authorList>
            <person name="Gandham P."/>
            <person name="Vadla N."/>
            <person name="Saji A."/>
            <person name="Srinivas V."/>
            <person name="Ruperao P."/>
            <person name="Selvanayagam S."/>
            <person name="Saxena R.K."/>
            <person name="Rathore A."/>
            <person name="Gopalakrishnan S."/>
            <person name="Thakur V."/>
        </authorList>
    </citation>
    <scope>NUCLEOTIDE SEQUENCE</scope>
    <source>
        <strain evidence="1">BCA-696</strain>
    </source>
</reference>
<name>A0ACD5BJN5_9PSEU</name>
<accession>A0ACD5BJN5</accession>
<proteinExistence type="predicted"/>
<sequence>MTDRFTFEELKEILRASGGVDEEVDLNGDIADVEFGELGYDSLAVLEFARQVERRYGFSIPDSAIAEMPTPAKAVEFINAQFVEARI</sequence>
<dbReference type="EMBL" id="CP150484">
    <property type="protein sequence ID" value="WYW19596.1"/>
    <property type="molecule type" value="Genomic_DNA"/>
</dbReference>
<dbReference type="Proteomes" id="UP001456344">
    <property type="component" value="Chromosome"/>
</dbReference>
<gene>
    <name evidence="1" type="ORF">LCL61_29030</name>
</gene>
<keyword evidence="2" id="KW-1185">Reference proteome</keyword>